<proteinExistence type="predicted"/>
<dbReference type="InterPro" id="IPR027417">
    <property type="entry name" value="P-loop_NTPase"/>
</dbReference>
<dbReference type="GO" id="GO:0016887">
    <property type="term" value="F:ATP hydrolysis activity"/>
    <property type="evidence" value="ECO:0007669"/>
    <property type="project" value="InterPro"/>
</dbReference>
<dbReference type="InterPro" id="IPR003959">
    <property type="entry name" value="ATPase_AAA_core"/>
</dbReference>
<dbReference type="STRING" id="1802630.A3H26_04045"/>
<dbReference type="EMBL" id="MEVN01000009">
    <property type="protein sequence ID" value="OGC57603.1"/>
    <property type="molecule type" value="Genomic_DNA"/>
</dbReference>
<dbReference type="Proteomes" id="UP000177763">
    <property type="component" value="Unassembled WGS sequence"/>
</dbReference>
<dbReference type="AlphaFoldDB" id="A0A1F4VLF1"/>
<dbReference type="SUPFAM" id="SSF52540">
    <property type="entry name" value="P-loop containing nucleoside triphosphate hydrolases"/>
    <property type="match status" value="1"/>
</dbReference>
<dbReference type="Gene3D" id="3.40.50.300">
    <property type="entry name" value="P-loop containing nucleotide triphosphate hydrolases"/>
    <property type="match status" value="1"/>
</dbReference>
<evidence type="ECO:0000313" key="3">
    <source>
        <dbReference type="Proteomes" id="UP000177763"/>
    </source>
</evidence>
<organism evidence="2 3">
    <name type="scientific">candidate division WWE3 bacterium RIFCSPLOWO2_12_FULL_36_10</name>
    <dbReference type="NCBI Taxonomy" id="1802630"/>
    <lineage>
        <taxon>Bacteria</taxon>
        <taxon>Katanobacteria</taxon>
    </lineage>
</organism>
<protein>
    <recommendedName>
        <fullName evidence="1">ATPase AAA-type core domain-containing protein</fullName>
    </recommendedName>
</protein>
<accession>A0A1F4VLF1</accession>
<reference evidence="2 3" key="1">
    <citation type="journal article" date="2016" name="Nat. Commun.">
        <title>Thousands of microbial genomes shed light on interconnected biogeochemical processes in an aquifer system.</title>
        <authorList>
            <person name="Anantharaman K."/>
            <person name="Brown C.T."/>
            <person name="Hug L.A."/>
            <person name="Sharon I."/>
            <person name="Castelle C.J."/>
            <person name="Probst A.J."/>
            <person name="Thomas B.C."/>
            <person name="Singh A."/>
            <person name="Wilkins M.J."/>
            <person name="Karaoz U."/>
            <person name="Brodie E.L."/>
            <person name="Williams K.H."/>
            <person name="Hubbard S.S."/>
            <person name="Banfield J.F."/>
        </authorList>
    </citation>
    <scope>NUCLEOTIDE SEQUENCE [LARGE SCALE GENOMIC DNA]</scope>
</reference>
<name>A0A1F4VLF1_UNCKA</name>
<comment type="caution">
    <text evidence="2">The sequence shown here is derived from an EMBL/GenBank/DDBJ whole genome shotgun (WGS) entry which is preliminary data.</text>
</comment>
<sequence length="438" mass="50059">MRAEAVKWEEHIKGGKSANEPEFQTFMAGLEDAAKLLNLGKVSDVRNYVKYGELGEAIIRASQGETVILLFDEIDKAKRDFPNDLLDELEHRTMRIRETGQEISAPAENIIVIVTSNHERDLPEAFLRRCVYSYLKFPTPDQMTEIVAKHVPGVGERLLRDAITRFYEVRDIQGLQKRPSTSEMIDWIKVLIEFNVSGIKDKTPNLEILLKTHEDLALVVKKERAKFEGSWIANDYERIKMMEELGMDNAAIEALRGNLVFTLKSRNGDNIYPAEEVVLALTNAGIPIAYDHHSGDDPPFNILLDGFKLVSPLTFSIPNKLSRDELEMLPREVFRRRNRSKNLDRHLSIEEITAEQKAYDLYNVLLEADMIVSKYVVEPRSDLHFAEVENSNRYFVKGRHKDGWTFWRTSDGRVVYSELISKPEESLLGAPAVESIAP</sequence>
<feature type="domain" description="ATPase AAA-type core" evidence="1">
    <location>
        <begin position="47"/>
        <end position="124"/>
    </location>
</feature>
<dbReference type="Pfam" id="PF07724">
    <property type="entry name" value="AAA_2"/>
    <property type="match status" value="1"/>
</dbReference>
<gene>
    <name evidence="2" type="ORF">A3H26_04045</name>
</gene>
<evidence type="ECO:0000259" key="1">
    <source>
        <dbReference type="Pfam" id="PF07724"/>
    </source>
</evidence>
<evidence type="ECO:0000313" key="2">
    <source>
        <dbReference type="EMBL" id="OGC57603.1"/>
    </source>
</evidence>
<dbReference type="GO" id="GO:0005524">
    <property type="term" value="F:ATP binding"/>
    <property type="evidence" value="ECO:0007669"/>
    <property type="project" value="InterPro"/>
</dbReference>